<dbReference type="Pfam" id="PF00160">
    <property type="entry name" value="Pro_isomerase"/>
    <property type="match status" value="1"/>
</dbReference>
<dbReference type="InterPro" id="IPR029000">
    <property type="entry name" value="Cyclophilin-like_dom_sf"/>
</dbReference>
<dbReference type="PANTHER" id="PTHR11071">
    <property type="entry name" value="PEPTIDYL-PROLYL CIS-TRANS ISOMERASE"/>
    <property type="match status" value="1"/>
</dbReference>
<evidence type="ECO:0000313" key="2">
    <source>
        <dbReference type="EMBL" id="CCC92706.1"/>
    </source>
</evidence>
<gene>
    <name evidence="2" type="ORF">TCIL3000_9_1010</name>
</gene>
<feature type="domain" description="PPIase cyclophilin-type" evidence="1">
    <location>
        <begin position="144"/>
        <end position="314"/>
    </location>
</feature>
<name>G0UTJ2_TRYCI</name>
<dbReference type="GO" id="GO:0005737">
    <property type="term" value="C:cytoplasm"/>
    <property type="evidence" value="ECO:0007669"/>
    <property type="project" value="TreeGrafter"/>
</dbReference>
<dbReference type="FunFam" id="2.40.100.10:FF:000048">
    <property type="entry name" value="Peptidyl-prolyl cis-trans isomerase"/>
    <property type="match status" value="1"/>
</dbReference>
<protein>
    <submittedName>
        <fullName evidence="2">Putative cyclophilin type peptidyl-prolyl cis-trans isomerase</fullName>
    </submittedName>
</protein>
<organism evidence="2">
    <name type="scientific">Trypanosoma congolense (strain IL3000)</name>
    <dbReference type="NCBI Taxonomy" id="1068625"/>
    <lineage>
        <taxon>Eukaryota</taxon>
        <taxon>Discoba</taxon>
        <taxon>Euglenozoa</taxon>
        <taxon>Kinetoplastea</taxon>
        <taxon>Metakinetoplastina</taxon>
        <taxon>Trypanosomatida</taxon>
        <taxon>Trypanosomatidae</taxon>
        <taxon>Trypanosoma</taxon>
        <taxon>Nannomonas</taxon>
    </lineage>
</organism>
<dbReference type="Gene3D" id="2.40.100.10">
    <property type="entry name" value="Cyclophilin-like"/>
    <property type="match status" value="1"/>
</dbReference>
<evidence type="ECO:0000259" key="1">
    <source>
        <dbReference type="PROSITE" id="PS50072"/>
    </source>
</evidence>
<reference evidence="2" key="1">
    <citation type="journal article" date="2012" name="Proc. Natl. Acad. Sci. U.S.A.">
        <title>Antigenic diversity is generated by distinct evolutionary mechanisms in African trypanosome species.</title>
        <authorList>
            <person name="Jackson A.P."/>
            <person name="Berry A."/>
            <person name="Aslett M."/>
            <person name="Allison H.C."/>
            <person name="Burton P."/>
            <person name="Vavrova-Anderson J."/>
            <person name="Brown R."/>
            <person name="Browne H."/>
            <person name="Corton N."/>
            <person name="Hauser H."/>
            <person name="Gamble J."/>
            <person name="Gilderthorp R."/>
            <person name="Marcello L."/>
            <person name="McQuillan J."/>
            <person name="Otto T.D."/>
            <person name="Quail M.A."/>
            <person name="Sanders M.J."/>
            <person name="van Tonder A."/>
            <person name="Ginger M.L."/>
            <person name="Field M.C."/>
            <person name="Barry J.D."/>
            <person name="Hertz-Fowler C."/>
            <person name="Berriman M."/>
        </authorList>
    </citation>
    <scope>NUCLEOTIDE SEQUENCE</scope>
    <source>
        <strain evidence="2">IL3000</strain>
    </source>
</reference>
<keyword evidence="2" id="KW-0413">Isomerase</keyword>
<dbReference type="AlphaFoldDB" id="G0UTJ2"/>
<dbReference type="GO" id="GO:0003755">
    <property type="term" value="F:peptidyl-prolyl cis-trans isomerase activity"/>
    <property type="evidence" value="ECO:0007669"/>
    <property type="project" value="InterPro"/>
</dbReference>
<dbReference type="SUPFAM" id="SSF50891">
    <property type="entry name" value="Cyclophilin-like"/>
    <property type="match status" value="1"/>
</dbReference>
<proteinExistence type="predicted"/>
<dbReference type="VEuPathDB" id="TriTrypDB:TcIL3000_9_1010"/>
<dbReference type="PANTHER" id="PTHR11071:SF561">
    <property type="entry name" value="PEPTIDYL-PROLYL CIS-TRANS ISOMERASE D-RELATED"/>
    <property type="match status" value="1"/>
</dbReference>
<accession>G0UTJ2</accession>
<dbReference type="PROSITE" id="PS50072">
    <property type="entry name" value="CSA_PPIASE_2"/>
    <property type="match status" value="1"/>
</dbReference>
<dbReference type="EMBL" id="HE575322">
    <property type="protein sequence ID" value="CCC92706.1"/>
    <property type="molecule type" value="Genomic_DNA"/>
</dbReference>
<sequence>MTLVNELSNRRRNYAVCGLVRSALFQKCTEAAQYVMEEYSEEFFVEIFLEMPCEFYSRREQLLSSKKIEDGDMDVIVLVGTDNHTGPATGEGGAISGEDFLKMIERETSFHTFNIPAERPDSYENMAHRSWKNFLRDRGNSYCWMEITIGEMVFGRITFELYSRIVPHTCSNFWHLCKGDLSREGTTEGEEKPPVLSYKKSTFFRTLYGAWIMGGDISGGDGRGGYSIYGRYFPNESYAIPHDAAGVLGMCNDGGDTNASSFYITMKAMQWMNGRYVAFGRVMDGMDVVNAIHSVGVKHNQCPEKVITISDCGVIDLTE</sequence>
<dbReference type="PRINTS" id="PR00153">
    <property type="entry name" value="CSAPPISMRASE"/>
</dbReference>
<dbReference type="InterPro" id="IPR002130">
    <property type="entry name" value="Cyclophilin-type_PPIase_dom"/>
</dbReference>